<accession>V6T7E5</accession>
<comment type="caution">
    <text evidence="2">The sequence shown here is derived from an EMBL/GenBank/DDBJ whole genome shotgun (WGS) entry which is preliminary data.</text>
</comment>
<feature type="compositionally biased region" description="Basic and acidic residues" evidence="1">
    <location>
        <begin position="40"/>
        <end position="91"/>
    </location>
</feature>
<dbReference type="VEuPathDB" id="GiardiaDB:DHA2_153739"/>
<dbReference type="GO" id="GO:0016746">
    <property type="term" value="F:acyltransferase activity"/>
    <property type="evidence" value="ECO:0007669"/>
    <property type="project" value="UniProtKB-KW"/>
</dbReference>
<dbReference type="AlphaFoldDB" id="V6T7E5"/>
<reference evidence="2 3" key="2">
    <citation type="journal article" date="2013" name="Genome Biol. Evol.">
        <title>Genome sequencing of Giardia lamblia genotypes A2 and B isolates (DH and GS) and comparative analysis with the genomes of genotypes A1 and E (WB and Pig).</title>
        <authorList>
            <person name="Adam R.D."/>
            <person name="Dahlstrom E.W."/>
            <person name="Martens C.A."/>
            <person name="Bruno D.P."/>
            <person name="Barbian K.D."/>
            <person name="Ricklefs S.M."/>
            <person name="Hernandez M.M."/>
            <person name="Narla N.P."/>
            <person name="Patel R.B."/>
            <person name="Porcella S.F."/>
            <person name="Nash T.E."/>
        </authorList>
    </citation>
    <scope>NUCLEOTIDE SEQUENCE [LARGE SCALE GENOMIC DNA]</scope>
    <source>
        <strain evidence="2 3">DH</strain>
    </source>
</reference>
<keyword evidence="2" id="KW-0808">Transferase</keyword>
<gene>
    <name evidence="2" type="ORF">DHA2_153739</name>
</gene>
<evidence type="ECO:0000313" key="2">
    <source>
        <dbReference type="EMBL" id="ESU34776.1"/>
    </source>
</evidence>
<reference evidence="3" key="1">
    <citation type="submission" date="2012-02" db="EMBL/GenBank/DDBJ databases">
        <title>Genome sequencing of Giardia lamblia Genotypes A2 and B isolates (DH and GS) and comparative analysis with the genomes of Genotypes A1 and E (WB and Pig).</title>
        <authorList>
            <person name="Adam R."/>
            <person name="Dahlstrom E."/>
            <person name="Martens C."/>
            <person name="Bruno D."/>
            <person name="Barbian K."/>
            <person name="Porcella S.F."/>
            <person name="Nash T."/>
        </authorList>
    </citation>
    <scope>NUCLEOTIDE SEQUENCE</scope>
    <source>
        <strain evidence="3">DH</strain>
    </source>
</reference>
<evidence type="ECO:0000313" key="3">
    <source>
        <dbReference type="Proteomes" id="UP000018320"/>
    </source>
</evidence>
<feature type="region of interest" description="Disordered" evidence="1">
    <location>
        <begin position="1"/>
        <end position="91"/>
    </location>
</feature>
<feature type="region of interest" description="Disordered" evidence="1">
    <location>
        <begin position="106"/>
        <end position="125"/>
    </location>
</feature>
<name>V6T7E5_GIAIN</name>
<keyword evidence="2" id="KW-0012">Acyltransferase</keyword>
<evidence type="ECO:0000256" key="1">
    <source>
        <dbReference type="SAM" id="MobiDB-lite"/>
    </source>
</evidence>
<organism evidence="2 3">
    <name type="scientific">Giardia intestinalis</name>
    <name type="common">Giardia lamblia</name>
    <dbReference type="NCBI Taxonomy" id="5741"/>
    <lineage>
        <taxon>Eukaryota</taxon>
        <taxon>Metamonada</taxon>
        <taxon>Diplomonadida</taxon>
        <taxon>Hexamitidae</taxon>
        <taxon>Giardiinae</taxon>
        <taxon>Giardia</taxon>
    </lineage>
</organism>
<proteinExistence type="predicted"/>
<feature type="compositionally biased region" description="Polar residues" evidence="1">
    <location>
        <begin position="108"/>
        <end position="125"/>
    </location>
</feature>
<protein>
    <submittedName>
        <fullName evidence="2">Dihydrolipoamide acyltransferase</fullName>
    </submittedName>
</protein>
<sequence>MSSTGWSGNRRRNEEGPVWNPQQEGLRRVWPRAGPAQGDEAERQLREVPHVGIQRADRSSRGDARGDGHVRVPGDPHPEGVRRIPPDRDRRTVTNIFHRVLLKGWSGMPTTSHANRSPSSRTRTR</sequence>
<dbReference type="Proteomes" id="UP000018320">
    <property type="component" value="Unassembled WGS sequence"/>
</dbReference>
<dbReference type="EMBL" id="AHGT01000154">
    <property type="protein sequence ID" value="ESU34776.1"/>
    <property type="molecule type" value="Genomic_DNA"/>
</dbReference>